<dbReference type="Pfam" id="PF13359">
    <property type="entry name" value="DDE_Tnp_4"/>
    <property type="match status" value="1"/>
</dbReference>
<dbReference type="Proteomes" id="UP000494106">
    <property type="component" value="Unassembled WGS sequence"/>
</dbReference>
<evidence type="ECO:0000313" key="4">
    <source>
        <dbReference type="EMBL" id="CAB3249243.1"/>
    </source>
</evidence>
<name>A0A8S1AIY1_ARCPL</name>
<accession>A0A8S1AIY1</accession>
<dbReference type="OrthoDB" id="1681765at2759"/>
<sequence length="121" mass="13855">MVAKIVWRFLATGEEFNDMHLNYYGGASAIAKTIRLVCNAIWDRCLRQNMPEITQQLFEEISAGFDKKANFPNCFGAIDGKHIRIRSPANSGSLFYNYKGYNSIILLAITDSKYRFIYVDI</sequence>
<dbReference type="AlphaFoldDB" id="A0A8S1AIY1"/>
<organism evidence="4 5">
    <name type="scientific">Arctia plantaginis</name>
    <name type="common">Wood tiger moth</name>
    <name type="synonym">Phalaena plantaginis</name>
    <dbReference type="NCBI Taxonomy" id="874455"/>
    <lineage>
        <taxon>Eukaryota</taxon>
        <taxon>Metazoa</taxon>
        <taxon>Ecdysozoa</taxon>
        <taxon>Arthropoda</taxon>
        <taxon>Hexapoda</taxon>
        <taxon>Insecta</taxon>
        <taxon>Pterygota</taxon>
        <taxon>Neoptera</taxon>
        <taxon>Endopterygota</taxon>
        <taxon>Lepidoptera</taxon>
        <taxon>Glossata</taxon>
        <taxon>Ditrysia</taxon>
        <taxon>Noctuoidea</taxon>
        <taxon>Erebidae</taxon>
        <taxon>Arctiinae</taxon>
        <taxon>Arctia</taxon>
    </lineage>
</organism>
<keyword evidence="2" id="KW-0479">Metal-binding</keyword>
<evidence type="ECO:0000256" key="1">
    <source>
        <dbReference type="ARBA" id="ARBA00001968"/>
    </source>
</evidence>
<evidence type="ECO:0000313" key="5">
    <source>
        <dbReference type="Proteomes" id="UP000494106"/>
    </source>
</evidence>
<dbReference type="GO" id="GO:0046872">
    <property type="term" value="F:metal ion binding"/>
    <property type="evidence" value="ECO:0007669"/>
    <property type="project" value="UniProtKB-KW"/>
</dbReference>
<dbReference type="InterPro" id="IPR027806">
    <property type="entry name" value="HARBI1_dom"/>
</dbReference>
<comment type="cofactor">
    <cofactor evidence="1">
        <name>a divalent metal cation</name>
        <dbReference type="ChEBI" id="CHEBI:60240"/>
    </cofactor>
</comment>
<evidence type="ECO:0000259" key="3">
    <source>
        <dbReference type="Pfam" id="PF13359"/>
    </source>
</evidence>
<dbReference type="EMBL" id="CADEBC010000537">
    <property type="protein sequence ID" value="CAB3249243.1"/>
    <property type="molecule type" value="Genomic_DNA"/>
</dbReference>
<comment type="caution">
    <text evidence="4">The sequence shown here is derived from an EMBL/GenBank/DDBJ whole genome shotgun (WGS) entry which is preliminary data.</text>
</comment>
<keyword evidence="5" id="KW-1185">Reference proteome</keyword>
<protein>
    <recommendedName>
        <fullName evidence="3">DDE Tnp4 domain-containing protein</fullName>
    </recommendedName>
</protein>
<reference evidence="4 5" key="1">
    <citation type="submission" date="2020-04" db="EMBL/GenBank/DDBJ databases">
        <authorList>
            <person name="Wallbank WR R."/>
            <person name="Pardo Diaz C."/>
            <person name="Kozak K."/>
            <person name="Martin S."/>
            <person name="Jiggins C."/>
            <person name="Moest M."/>
            <person name="Warren A I."/>
            <person name="Byers J.R.P. K."/>
            <person name="Montejo-Kovacevich G."/>
            <person name="Yen C E."/>
        </authorList>
    </citation>
    <scope>NUCLEOTIDE SEQUENCE [LARGE SCALE GENOMIC DNA]</scope>
</reference>
<gene>
    <name evidence="4" type="ORF">APLA_LOCUS12038</name>
</gene>
<feature type="domain" description="DDE Tnp4" evidence="3">
    <location>
        <begin position="78"/>
        <end position="120"/>
    </location>
</feature>
<evidence type="ECO:0000256" key="2">
    <source>
        <dbReference type="ARBA" id="ARBA00022723"/>
    </source>
</evidence>
<proteinExistence type="predicted"/>